<feature type="repeat" description="TPR" evidence="3">
    <location>
        <begin position="656"/>
        <end position="689"/>
    </location>
</feature>
<dbReference type="AlphaFoldDB" id="A0A815MWJ0"/>
<accession>A0A815MWJ0</accession>
<dbReference type="EMBL" id="CAJNON010001093">
    <property type="protein sequence ID" value="CAF1426959.1"/>
    <property type="molecule type" value="Genomic_DNA"/>
</dbReference>
<evidence type="ECO:0000313" key="4">
    <source>
        <dbReference type="EMBL" id="CAF1426959.1"/>
    </source>
</evidence>
<dbReference type="SUPFAM" id="SSF56399">
    <property type="entry name" value="ADP-ribosylation"/>
    <property type="match status" value="1"/>
</dbReference>
<keyword evidence="1" id="KW-0677">Repeat</keyword>
<dbReference type="PROSITE" id="PS51996">
    <property type="entry name" value="TR_MART"/>
    <property type="match status" value="1"/>
</dbReference>
<name>A0A815MWJ0_9BILA</name>
<dbReference type="InterPro" id="IPR019734">
    <property type="entry name" value="TPR_rpt"/>
</dbReference>
<gene>
    <name evidence="4" type="ORF">VCS650_LOCUS38060</name>
</gene>
<evidence type="ECO:0000256" key="1">
    <source>
        <dbReference type="ARBA" id="ARBA00022737"/>
    </source>
</evidence>
<keyword evidence="2 3" id="KW-0802">TPR repeat</keyword>
<feature type="repeat" description="TPR" evidence="3">
    <location>
        <begin position="572"/>
        <end position="605"/>
    </location>
</feature>
<evidence type="ECO:0000256" key="3">
    <source>
        <dbReference type="PROSITE-ProRule" id="PRU00339"/>
    </source>
</evidence>
<dbReference type="Proteomes" id="UP000663891">
    <property type="component" value="Unassembled WGS sequence"/>
</dbReference>
<proteinExistence type="predicted"/>
<evidence type="ECO:0000256" key="2">
    <source>
        <dbReference type="ARBA" id="ARBA00022803"/>
    </source>
</evidence>
<dbReference type="Pfam" id="PF13424">
    <property type="entry name" value="TPR_12"/>
    <property type="match status" value="4"/>
</dbReference>
<dbReference type="Gene3D" id="3.90.176.10">
    <property type="entry name" value="Toxin ADP-ribosyltransferase, Chain A, domain 1"/>
    <property type="match status" value="1"/>
</dbReference>
<comment type="caution">
    <text evidence="4">The sequence shown here is derived from an EMBL/GenBank/DDBJ whole genome shotgun (WGS) entry which is preliminary data.</text>
</comment>
<feature type="repeat" description="TPR" evidence="3">
    <location>
        <begin position="740"/>
        <end position="773"/>
    </location>
</feature>
<dbReference type="SUPFAM" id="SSF48452">
    <property type="entry name" value="TPR-like"/>
    <property type="match status" value="2"/>
</dbReference>
<reference evidence="4" key="1">
    <citation type="submission" date="2021-02" db="EMBL/GenBank/DDBJ databases">
        <authorList>
            <person name="Nowell W R."/>
        </authorList>
    </citation>
    <scope>NUCLEOTIDE SEQUENCE</scope>
</reference>
<sequence>MNDSTNNLINKDNQPYSFARILENTSVICFDSNQYSPNDTAQKWFIKVQRIANIVKTFSDIDQCVDFLTDIENDNLVLVVFGDKSENIISHVNECPQLKSIYILSREEKEWTSKYQKIKGVYTEIEECLPSITNDIRQCNQALIPISIIQKNDFDAESLHELEPSFMYTQLIKEIILEIKYNDESRQPFVNFCREYYADNNRMLDATDQFEREYALHSPIWWYSKETFLYSIINRSLRILDIKIIMKMAFFMHDLHCQIEHLYQEWIDKPNLLTVYRGQIVTQSDFEKLKKGQGGLLSFNSFLSTSTNREVSLIFADSNGSDATSIGIFFEIKIISKLSSIPFISLGNLSHFEEENEILFSMHSIFEIGDIHQINERLWQVELLSTMNNDKRMTELTDYIRQHTTKSEGLPWFSLAELFLQMGHHNEAESILQQFTDFCSTYAPDSMSYAKCLHALGAAKHPQGDFSKAFSLLEQALQIYTIPDISRALMYNDLGKTHLAVGNYSTALLNYKKSLEILETITDSDLRPLMLCYGYIGEAYVKLGKARDAQFYVKKAIAIGQKVFPSIHPHLATWYTSMGETYRMTADYANATHYYEQALKIKEKYLQPDHIELGHTLSELGLLNERLNNYSNALSYHQKALQIRNKSLGSNHPDLGRTYNNIGNIYYGTRNHLKALSFYQKALDIYEARRNEVLPELAIAYNNIANVFDGMQDWATSLGFFRRVLEIEEKILSHDHPTLARTYTNMAHTYMLSNNYGVAISLLMKALTILEKDSNANGPDLANTYRILSVVHFKMNDYPTALSRAYQAREIYESIYPPTHSERVMNDKGIAVMHDMLTNN</sequence>
<dbReference type="PROSITE" id="PS50005">
    <property type="entry name" value="TPR"/>
    <property type="match status" value="5"/>
</dbReference>
<dbReference type="SMART" id="SM00028">
    <property type="entry name" value="TPR"/>
    <property type="match status" value="10"/>
</dbReference>
<protein>
    <submittedName>
        <fullName evidence="4">Uncharacterized protein</fullName>
    </submittedName>
</protein>
<organism evidence="4">
    <name type="scientific">Adineta steineri</name>
    <dbReference type="NCBI Taxonomy" id="433720"/>
    <lineage>
        <taxon>Eukaryota</taxon>
        <taxon>Metazoa</taxon>
        <taxon>Spiralia</taxon>
        <taxon>Gnathifera</taxon>
        <taxon>Rotifera</taxon>
        <taxon>Eurotatoria</taxon>
        <taxon>Bdelloidea</taxon>
        <taxon>Adinetida</taxon>
        <taxon>Adinetidae</taxon>
        <taxon>Adineta</taxon>
    </lineage>
</organism>
<dbReference type="InterPro" id="IPR011990">
    <property type="entry name" value="TPR-like_helical_dom_sf"/>
</dbReference>
<feature type="repeat" description="TPR" evidence="3">
    <location>
        <begin position="614"/>
        <end position="647"/>
    </location>
</feature>
<feature type="repeat" description="TPR" evidence="3">
    <location>
        <begin position="488"/>
        <end position="521"/>
    </location>
</feature>
<dbReference type="PANTHER" id="PTHR45641:SF19">
    <property type="entry name" value="NEPHROCYSTIN-3"/>
    <property type="match status" value="1"/>
</dbReference>
<dbReference type="PANTHER" id="PTHR45641">
    <property type="entry name" value="TETRATRICOPEPTIDE REPEAT PROTEIN (AFU_ORTHOLOGUE AFUA_6G03870)"/>
    <property type="match status" value="1"/>
</dbReference>
<dbReference type="Gene3D" id="1.25.40.10">
    <property type="entry name" value="Tetratricopeptide repeat domain"/>
    <property type="match status" value="3"/>
</dbReference>